<name>A0A8H3FG64_9LECA</name>
<comment type="caution">
    <text evidence="2">The sequence shown here is derived from an EMBL/GenBank/DDBJ whole genome shotgun (WGS) entry which is preliminary data.</text>
</comment>
<evidence type="ECO:0000313" key="3">
    <source>
        <dbReference type="Proteomes" id="UP000664521"/>
    </source>
</evidence>
<evidence type="ECO:0000313" key="2">
    <source>
        <dbReference type="EMBL" id="CAF9923974.1"/>
    </source>
</evidence>
<reference evidence="2" key="1">
    <citation type="submission" date="2021-03" db="EMBL/GenBank/DDBJ databases">
        <authorList>
            <person name="Tagirdzhanova G."/>
        </authorList>
    </citation>
    <scope>NUCLEOTIDE SEQUENCE</scope>
</reference>
<dbReference type="PANTHER" id="PTHR42080:SF1">
    <property type="entry name" value="SRR1-LIKE DOMAIN-CONTAINING PROTEIN"/>
    <property type="match status" value="1"/>
</dbReference>
<organism evidence="2 3">
    <name type="scientific">Heterodermia speciosa</name>
    <dbReference type="NCBI Taxonomy" id="116794"/>
    <lineage>
        <taxon>Eukaryota</taxon>
        <taxon>Fungi</taxon>
        <taxon>Dikarya</taxon>
        <taxon>Ascomycota</taxon>
        <taxon>Pezizomycotina</taxon>
        <taxon>Lecanoromycetes</taxon>
        <taxon>OSLEUM clade</taxon>
        <taxon>Lecanoromycetidae</taxon>
        <taxon>Caliciales</taxon>
        <taxon>Physciaceae</taxon>
        <taxon>Heterodermia</taxon>
    </lineage>
</organism>
<dbReference type="Proteomes" id="UP000664521">
    <property type="component" value="Unassembled WGS sequence"/>
</dbReference>
<dbReference type="EMBL" id="CAJPDS010000034">
    <property type="protein sequence ID" value="CAF9923974.1"/>
    <property type="molecule type" value="Genomic_DNA"/>
</dbReference>
<dbReference type="InterPro" id="IPR012942">
    <property type="entry name" value="SRR1-like"/>
</dbReference>
<dbReference type="AlphaFoldDB" id="A0A8H3FG64"/>
<gene>
    <name evidence="2" type="ORF">HETSPECPRED_005479</name>
</gene>
<sequence length="400" mass="45095">MGLVVLGDSHLASEYWYKNLEAPLLSISYNSTLLYQISLIIANLESSLRITKTKAERNLEKNIIPENPPNMSSPCEYRSRQVIESASVKEVDGRVMINDLTDDEDCEIEEVCTDEDGDYEDCNVCPNCGENLNSISYTGKLGEWADPQPILPGMTIQTLQEQHYESTQKWENSEPGRISAAVLRGVLNEQANLKITSCVALGLGSFSGGLERFWGSLADAPMSQLVAFESWIKIIREHFQSSPKVYFQDPEFNDLDREFLTSLGYSVINTPASNDVLTEESFLFAPRCIFDVLWASLDHVFSRRLDFPALCLGVDIAELYQDECPATQKLLDAFLNQRESVNMALSLCHKEEPPTTPGCCPERSIQNWEINHPLYFRPDVIDTESIKARRLKSLLETIDV</sequence>
<dbReference type="OrthoDB" id="5318346at2759"/>
<feature type="domain" description="SRR1-like" evidence="1">
    <location>
        <begin position="189"/>
        <end position="321"/>
    </location>
</feature>
<dbReference type="Pfam" id="PF07985">
    <property type="entry name" value="SRR1"/>
    <property type="match status" value="1"/>
</dbReference>
<protein>
    <recommendedName>
        <fullName evidence="1">SRR1-like domain-containing protein</fullName>
    </recommendedName>
</protein>
<dbReference type="PANTHER" id="PTHR42080">
    <property type="entry name" value="SRR1 DOMAIN-CONTAINING PROTEIN"/>
    <property type="match status" value="1"/>
</dbReference>
<keyword evidence="3" id="KW-1185">Reference proteome</keyword>
<evidence type="ECO:0000259" key="1">
    <source>
        <dbReference type="Pfam" id="PF07985"/>
    </source>
</evidence>
<accession>A0A8H3FG64</accession>
<proteinExistence type="predicted"/>